<accession>A0A250K539</accession>
<gene>
    <name evidence="2" type="ORF">MYMAC_006534</name>
</gene>
<sequence>MSRLIWSMGFMGLALACALASWLHRPVELPPRAEEAAPPEPHVQALTPRPIPVTPRPSKPALQAQPEVRPGVALTSGPDAERPARSRRTPPAQRLRLVTALRGTYTAPDDRRDAVLAELTASGESHAPWTEQARAALAQWHAQVEADVLPVQAEPPRCFAAGCVARVTFPDGDSFQESFRRTADLQLGEGTTHMQLPPERRASGEVVAAWLVLRPATP</sequence>
<keyword evidence="3" id="KW-1185">Reference proteome</keyword>
<proteinExistence type="predicted"/>
<dbReference type="AlphaFoldDB" id="A0A250K539"/>
<dbReference type="RefSeq" id="WP_239989166.1">
    <property type="nucleotide sequence ID" value="NZ_CP022203.1"/>
</dbReference>
<protein>
    <recommendedName>
        <fullName evidence="4">Lipoprotein</fullName>
    </recommendedName>
</protein>
<evidence type="ECO:0000256" key="1">
    <source>
        <dbReference type="SAM" id="MobiDB-lite"/>
    </source>
</evidence>
<dbReference type="EMBL" id="CP022203">
    <property type="protein sequence ID" value="ATB50877.1"/>
    <property type="molecule type" value="Genomic_DNA"/>
</dbReference>
<dbReference type="Proteomes" id="UP000217343">
    <property type="component" value="Chromosome"/>
</dbReference>
<reference evidence="2 3" key="1">
    <citation type="submission" date="2017-06" db="EMBL/GenBank/DDBJ databases">
        <title>Sequencing and comparative analysis of myxobacterial genomes.</title>
        <authorList>
            <person name="Rupp O."/>
            <person name="Goesmann A."/>
            <person name="Sogaard-Andersen L."/>
        </authorList>
    </citation>
    <scope>NUCLEOTIDE SEQUENCE [LARGE SCALE GENOMIC DNA]</scope>
    <source>
        <strain evidence="2 3">DSM 14697</strain>
    </source>
</reference>
<dbReference type="PROSITE" id="PS51257">
    <property type="entry name" value="PROKAR_LIPOPROTEIN"/>
    <property type="match status" value="1"/>
</dbReference>
<evidence type="ECO:0000313" key="2">
    <source>
        <dbReference type="EMBL" id="ATB50877.1"/>
    </source>
</evidence>
<name>A0A250K539_9BACT</name>
<dbReference type="KEGG" id="mmas:MYMAC_006534"/>
<feature type="compositionally biased region" description="Pro residues" evidence="1">
    <location>
        <begin position="49"/>
        <end position="58"/>
    </location>
</feature>
<evidence type="ECO:0000313" key="3">
    <source>
        <dbReference type="Proteomes" id="UP000217343"/>
    </source>
</evidence>
<organism evidence="2 3">
    <name type="scientific">Corallococcus macrosporus DSM 14697</name>
    <dbReference type="NCBI Taxonomy" id="1189310"/>
    <lineage>
        <taxon>Bacteria</taxon>
        <taxon>Pseudomonadati</taxon>
        <taxon>Myxococcota</taxon>
        <taxon>Myxococcia</taxon>
        <taxon>Myxococcales</taxon>
        <taxon>Cystobacterineae</taxon>
        <taxon>Myxococcaceae</taxon>
        <taxon>Corallococcus</taxon>
    </lineage>
</organism>
<feature type="region of interest" description="Disordered" evidence="1">
    <location>
        <begin position="33"/>
        <end position="93"/>
    </location>
</feature>
<evidence type="ECO:0008006" key="4">
    <source>
        <dbReference type="Google" id="ProtNLM"/>
    </source>
</evidence>